<accession>A0A1X9SP94</accession>
<keyword evidence="2" id="KW-0347">Helicase</keyword>
<dbReference type="Gene3D" id="3.90.320.10">
    <property type="match status" value="1"/>
</dbReference>
<dbReference type="Proteomes" id="UP000202031">
    <property type="component" value="Chromosome"/>
</dbReference>
<dbReference type="InterPro" id="IPR011604">
    <property type="entry name" value="PDDEXK-like_dom_sf"/>
</dbReference>
<reference evidence="3" key="2">
    <citation type="journal article" date="2017" name="Genome Biol. Evol.">
        <title>Comparative genomic analysis identifies a Campylobacter clade deficient in selenium metabolism.</title>
        <authorList>
            <person name="Miller W.G."/>
            <person name="Yee E."/>
            <person name="Lopes B.S."/>
            <person name="Chapman M.H."/>
            <person name="Huynh S."/>
            <person name="Bono J.L."/>
            <person name="Parker C.T."/>
            <person name="Strachan N.J.C."/>
            <person name="Forbes K.J."/>
        </authorList>
    </citation>
    <scope>NUCLEOTIDE SEQUENCE [LARGE SCALE GENOMIC DNA]</scope>
    <source>
        <strain evidence="3">NCTC 13004</strain>
    </source>
</reference>
<dbReference type="GO" id="GO:0008854">
    <property type="term" value="F:exodeoxyribonuclease V activity"/>
    <property type="evidence" value="ECO:0007669"/>
    <property type="project" value="UniProtKB-EC"/>
</dbReference>
<evidence type="ECO:0000259" key="1">
    <source>
        <dbReference type="Pfam" id="PF12705"/>
    </source>
</evidence>
<evidence type="ECO:0000313" key="2">
    <source>
        <dbReference type="EMBL" id="ARQ98020.1"/>
    </source>
</evidence>
<proteinExistence type="predicted"/>
<keyword evidence="2" id="KW-0378">Hydrolase</keyword>
<dbReference type="SUPFAM" id="SSF52980">
    <property type="entry name" value="Restriction endonuclease-like"/>
    <property type="match status" value="1"/>
</dbReference>
<dbReference type="SUPFAM" id="SSF52540">
    <property type="entry name" value="P-loop containing nucleoside triphosphate hydrolases"/>
    <property type="match status" value="1"/>
</dbReference>
<reference evidence="3" key="1">
    <citation type="journal article" date="2017" name="Genome Biol. Evol.">
        <title>Comparative Genomic Analysis Identifies a Campylobacter Clade Deficient in Selenium Metabolism.</title>
        <authorList>
            <person name="Miller W.G."/>
            <person name="Yee E."/>
            <person name="Lopes B.S."/>
            <person name="Chapman M.H."/>
            <person name="Huynh S."/>
            <person name="Bono J.L."/>
            <person name="Parker C.T."/>
            <person name="Strachan N.J.C."/>
            <person name="Forbes K.J."/>
        </authorList>
    </citation>
    <scope>NUCLEOTIDE SEQUENCE [LARGE SCALE GENOMIC DNA]</scope>
    <source>
        <strain evidence="3">NCTC 13004</strain>
    </source>
</reference>
<protein>
    <submittedName>
        <fullName evidence="2">Exonuclease V, helicase AddB</fullName>
        <ecNumber evidence="2">3.1.11.5</ecNumber>
    </submittedName>
</protein>
<dbReference type="InterPro" id="IPR011335">
    <property type="entry name" value="Restrct_endonuc-II-like"/>
</dbReference>
<dbReference type="Pfam" id="PF12705">
    <property type="entry name" value="PDDEXK_1"/>
    <property type="match status" value="1"/>
</dbReference>
<dbReference type="AlphaFoldDB" id="A0A1X9SP94"/>
<gene>
    <name evidence="2" type="primary">addB</name>
    <name evidence="2" type="ORF">CLAN_1297</name>
</gene>
<keyword evidence="2" id="KW-0540">Nuclease</keyword>
<keyword evidence="2" id="KW-0269">Exonuclease</keyword>
<organism evidence="2 3">
    <name type="scientific">Campylobacter lanienae NCTC 13004</name>
    <dbReference type="NCBI Taxonomy" id="1031753"/>
    <lineage>
        <taxon>Bacteria</taxon>
        <taxon>Pseudomonadati</taxon>
        <taxon>Campylobacterota</taxon>
        <taxon>Epsilonproteobacteria</taxon>
        <taxon>Campylobacterales</taxon>
        <taxon>Campylobacteraceae</taxon>
        <taxon>Campylobacter</taxon>
    </lineage>
</organism>
<dbReference type="InterPro" id="IPR038726">
    <property type="entry name" value="PDDEXK_AddAB-type"/>
</dbReference>
<dbReference type="GeneID" id="46921764"/>
<dbReference type="GO" id="GO:0004386">
    <property type="term" value="F:helicase activity"/>
    <property type="evidence" value="ECO:0007669"/>
    <property type="project" value="UniProtKB-KW"/>
</dbReference>
<dbReference type="InterPro" id="IPR027417">
    <property type="entry name" value="P-loop_NTPase"/>
</dbReference>
<dbReference type="RefSeq" id="WP_100590872.1">
    <property type="nucleotide sequence ID" value="NZ_CP015578.1"/>
</dbReference>
<dbReference type="KEGG" id="clx:CLAN_1297"/>
<dbReference type="EC" id="3.1.11.5" evidence="2"/>
<name>A0A1X9SP94_9BACT</name>
<evidence type="ECO:0000313" key="3">
    <source>
        <dbReference type="Proteomes" id="UP000202031"/>
    </source>
</evidence>
<dbReference type="EMBL" id="CP015578">
    <property type="protein sequence ID" value="ARQ98020.1"/>
    <property type="molecule type" value="Genomic_DNA"/>
</dbReference>
<keyword evidence="2" id="KW-0067">ATP-binding</keyword>
<sequence length="784" mass="91833">MQNRSLFVFSTSRNVRDFYSNNLSSNSLLPKIMNISEFFGEVIYVPDRRRATDMESLLYMRNAINRVENISSILNIKDEFLVFLKNSNYIFSFFKELSKEKKRVADLSIADTYANYDEHLAILDNLGRIYKQSLDERGLYDDITISDYYEINSNFISNFDRIELRIDGILTLLEWEILIKISEKIPLILNFDCSKFNQKTIEKIKNFTNLNFKASHNYKLNLSDKSIESETKLNQNPNINIMGFSLRSLQAAFVFDEISNMIRDGIKPQNIAVILPDESFADVLQNLDENNMLNYAMGKSLKNSPIYTLLHTIKEAISQELEYEFNENYIKDSKELNQLIATLNSFKIPTQIYQDIQGIFYSNVEFNRFENAIKSLLNDIKRVDEIDEIIENELFYIKTLLRQIELKFSDILELFLINFSSKTQSMAGGGLVSVIGILESRFKSYDGVIIVDFNDSLVPKRSQKEMFLSSVVRKNAGLISHSDRENLQRFYYESLINRAKRVSISYVENDENIVSRFIKDFEGVKKIEISQISYENALRQGGIAIDLTPREIVETHDFFAWPLSFTRLDTYLKCPRRYYYKYIKNIEESRFDDRDALDFGNLIHEALEEYFKQSNAKFDKSEFLQIYSKYQKDTTLKSEIFKLKLDDFASSQNSHFENGFRVDEREMEIETEFDGIPIKGKIDRVDINDDDIWLIDYKSGKADEKSLQLAFYELLYQAKFNKTASGHFYSFDDNKFTNSKADIDKLIEVLDELKKENNTQIEFYQDTKHCDICPYKSLCLRGLR</sequence>
<keyword evidence="2" id="KW-0547">Nucleotide-binding</keyword>
<feature type="domain" description="PD-(D/E)XK endonuclease-like" evidence="1">
    <location>
        <begin position="563"/>
        <end position="779"/>
    </location>
</feature>